<sequence length="139" mass="15635">MTGLADADWSMVVREAVSLSENMLRFADEDVQMVAHLYSGSQDICIRKQIAPLAKVASGLVKLLTLVEERADRFHPSVLPDVRVIAHLARGAADGILELERSDLVRSGNRDAVLMRRIEEWRDRAHAAADRILHKVRER</sequence>
<evidence type="ECO:0000313" key="1">
    <source>
        <dbReference type="EMBL" id="BCJ87100.1"/>
    </source>
</evidence>
<reference evidence="1 2" key="1">
    <citation type="submission" date="2020-08" db="EMBL/GenBank/DDBJ databases">
        <title>Complete Genome Sequence of Effusibacillus dendaii Strain skT53, Isolated from Farmland soil.</title>
        <authorList>
            <person name="Konishi T."/>
            <person name="Kawasaki H."/>
        </authorList>
    </citation>
    <scope>NUCLEOTIDE SEQUENCE [LARGE SCALE GENOMIC DNA]</scope>
    <source>
        <strain evidence="2">skT53</strain>
    </source>
</reference>
<dbReference type="EMBL" id="AP023366">
    <property type="protein sequence ID" value="BCJ87100.1"/>
    <property type="molecule type" value="Genomic_DNA"/>
</dbReference>
<gene>
    <name evidence="1" type="ORF">skT53_20850</name>
</gene>
<name>A0A7I8DEW4_9BACL</name>
<evidence type="ECO:0008006" key="3">
    <source>
        <dbReference type="Google" id="ProtNLM"/>
    </source>
</evidence>
<dbReference type="InterPro" id="IPR036178">
    <property type="entry name" value="Formintransfe-cycloase-like_sf"/>
</dbReference>
<dbReference type="AlphaFoldDB" id="A0A7I8DEW4"/>
<dbReference type="Proteomes" id="UP000593802">
    <property type="component" value="Chromosome"/>
</dbReference>
<accession>A0A7I8DEW4</accession>
<protein>
    <recommendedName>
        <fullName evidence="3">Cyclodeaminase/cyclohydrolase domain-containing protein</fullName>
    </recommendedName>
</protein>
<evidence type="ECO:0000313" key="2">
    <source>
        <dbReference type="Proteomes" id="UP000593802"/>
    </source>
</evidence>
<dbReference type="GO" id="GO:0003824">
    <property type="term" value="F:catalytic activity"/>
    <property type="evidence" value="ECO:0007669"/>
    <property type="project" value="InterPro"/>
</dbReference>
<keyword evidence="2" id="KW-1185">Reference proteome</keyword>
<dbReference type="Gene3D" id="1.20.120.680">
    <property type="entry name" value="Formiminotetrahydrofolate cyclodeaminase monomer, up-and-down helical bundle"/>
    <property type="match status" value="1"/>
</dbReference>
<organism evidence="1 2">
    <name type="scientific">Effusibacillus dendaii</name>
    <dbReference type="NCBI Taxonomy" id="2743772"/>
    <lineage>
        <taxon>Bacteria</taxon>
        <taxon>Bacillati</taxon>
        <taxon>Bacillota</taxon>
        <taxon>Bacilli</taxon>
        <taxon>Bacillales</taxon>
        <taxon>Alicyclobacillaceae</taxon>
        <taxon>Effusibacillus</taxon>
    </lineage>
</organism>
<dbReference type="KEGG" id="eff:skT53_20850"/>
<proteinExistence type="predicted"/>